<dbReference type="SMART" id="SM00062">
    <property type="entry name" value="PBPb"/>
    <property type="match status" value="1"/>
</dbReference>
<dbReference type="Pfam" id="PF00497">
    <property type="entry name" value="SBP_bac_3"/>
    <property type="match status" value="1"/>
</dbReference>
<protein>
    <submittedName>
        <fullName evidence="4">ABC transporter substrate-binding protein</fullName>
    </submittedName>
</protein>
<sequence length="276" mass="29359">MLRLSLAAALVAGTALAAQAQALPDRIKNAGKIVIATQPNYAPIVYKDPATNTMTGFDYELGEAIAKELGVKAEWQETAFAQMLPSLQTGRVDMVMAGMSDLPARRETADFVNYLVSGAQFYTVTALAGSIKTPEDLCGKTVGASRSTNWPRQIGEWSEANCVAKGKPAINVVGTEGSVDARTQLKTQRLQGGVQGSETMSHNQKLEPNTYVVLGTPFTRSLAGIPFPKTAEGGQLRDAVKGALERLQANGTYDALIAKYGLPDNTLKPISVNKGE</sequence>
<proteinExistence type="predicted"/>
<dbReference type="Proteomes" id="UP001254257">
    <property type="component" value="Unassembled WGS sequence"/>
</dbReference>
<dbReference type="EMBL" id="JAWDID010000017">
    <property type="protein sequence ID" value="MDU0340874.1"/>
    <property type="molecule type" value="Genomic_DNA"/>
</dbReference>
<keyword evidence="1 2" id="KW-0732">Signal</keyword>
<accession>A0ABU3S7W5</accession>
<gene>
    <name evidence="4" type="ORF">RKE40_13310</name>
</gene>
<dbReference type="RefSeq" id="WP_316018714.1">
    <property type="nucleotide sequence ID" value="NZ_JAWDID010000017.1"/>
</dbReference>
<evidence type="ECO:0000256" key="2">
    <source>
        <dbReference type="SAM" id="SignalP"/>
    </source>
</evidence>
<reference evidence="4 5" key="1">
    <citation type="submission" date="2023-09" db="EMBL/GenBank/DDBJ databases">
        <title>Whole genome shotgun sequencing (WGS) of Bosea sp. ZW T0_25, isolated from stored onions (Allium cepa).</title>
        <authorList>
            <person name="Stoll D.A."/>
            <person name="Huch M."/>
        </authorList>
    </citation>
    <scope>NUCLEOTIDE SEQUENCE [LARGE SCALE GENOMIC DNA]</scope>
    <source>
        <strain evidence="4 5">ZW T0_25</strain>
    </source>
</reference>
<comment type="caution">
    <text evidence="4">The sequence shown here is derived from an EMBL/GenBank/DDBJ whole genome shotgun (WGS) entry which is preliminary data.</text>
</comment>
<feature type="signal peptide" evidence="2">
    <location>
        <begin position="1"/>
        <end position="17"/>
    </location>
</feature>
<evidence type="ECO:0000313" key="5">
    <source>
        <dbReference type="Proteomes" id="UP001254257"/>
    </source>
</evidence>
<name>A0ABU3S7W5_9HYPH</name>
<dbReference type="PANTHER" id="PTHR35936">
    <property type="entry name" value="MEMBRANE-BOUND LYTIC MUREIN TRANSGLYCOSYLASE F"/>
    <property type="match status" value="1"/>
</dbReference>
<feature type="chain" id="PRO_5046707798" evidence="2">
    <location>
        <begin position="18"/>
        <end position="276"/>
    </location>
</feature>
<keyword evidence="5" id="KW-1185">Reference proteome</keyword>
<evidence type="ECO:0000256" key="1">
    <source>
        <dbReference type="ARBA" id="ARBA00022729"/>
    </source>
</evidence>
<dbReference type="SUPFAM" id="SSF53850">
    <property type="entry name" value="Periplasmic binding protein-like II"/>
    <property type="match status" value="1"/>
</dbReference>
<dbReference type="InterPro" id="IPR001638">
    <property type="entry name" value="Solute-binding_3/MltF_N"/>
</dbReference>
<organism evidence="4 5">
    <name type="scientific">Bosea rubneri</name>
    <dbReference type="NCBI Taxonomy" id="3075434"/>
    <lineage>
        <taxon>Bacteria</taxon>
        <taxon>Pseudomonadati</taxon>
        <taxon>Pseudomonadota</taxon>
        <taxon>Alphaproteobacteria</taxon>
        <taxon>Hyphomicrobiales</taxon>
        <taxon>Boseaceae</taxon>
        <taxon>Bosea</taxon>
    </lineage>
</organism>
<evidence type="ECO:0000313" key="4">
    <source>
        <dbReference type="EMBL" id="MDU0340874.1"/>
    </source>
</evidence>
<dbReference type="PANTHER" id="PTHR35936:SF17">
    <property type="entry name" value="ARGININE-BINDING EXTRACELLULAR PROTEIN ARTP"/>
    <property type="match status" value="1"/>
</dbReference>
<evidence type="ECO:0000259" key="3">
    <source>
        <dbReference type="SMART" id="SM00062"/>
    </source>
</evidence>
<feature type="domain" description="Solute-binding protein family 3/N-terminal" evidence="3">
    <location>
        <begin position="32"/>
        <end position="264"/>
    </location>
</feature>
<dbReference type="Gene3D" id="3.40.190.10">
    <property type="entry name" value="Periplasmic binding protein-like II"/>
    <property type="match status" value="2"/>
</dbReference>
<dbReference type="CDD" id="cd01004">
    <property type="entry name" value="PBP2_MidA_like"/>
    <property type="match status" value="1"/>
</dbReference>